<sequence>MTTPIKTSRFTLLRHGAVSGRPALYGQTNVALSEQGLKDMYEAVEILDKFDPIDKIFSSHLLRCAMFAEAYGESHNHEITLDSRLSEMDFGRFDGIPYDRLRRHWDKLEAFWANPYKNTPPEGERLKQFGIRVKSMWRDLQQDNQGEHYLIVAHGGVIRIILACILDIDWKNAHWFSQLRVDYASISQIEITTHKNGAPIIKCIGAKPAGLTQS</sequence>
<name>A0ABY7AIP4_9ALTE</name>
<keyword evidence="7" id="KW-1185">Reference proteome</keyword>
<evidence type="ECO:0000256" key="3">
    <source>
        <dbReference type="ARBA" id="ARBA00022432"/>
    </source>
</evidence>
<dbReference type="SMART" id="SM00855">
    <property type="entry name" value="PGAM"/>
    <property type="match status" value="1"/>
</dbReference>
<keyword evidence="4" id="KW-0324">Glycolysis</keyword>
<dbReference type="PANTHER" id="PTHR11931">
    <property type="entry name" value="PHOSPHOGLYCERATE MUTASE"/>
    <property type="match status" value="1"/>
</dbReference>
<evidence type="ECO:0000256" key="2">
    <source>
        <dbReference type="ARBA" id="ARBA00012028"/>
    </source>
</evidence>
<comment type="similarity">
    <text evidence="1">Belongs to the phosphoglycerate mutase family. BPG-dependent PGAM subfamily.</text>
</comment>
<reference evidence="6" key="1">
    <citation type="submission" date="2022-10" db="EMBL/GenBank/DDBJ databases">
        <title>Catenovulum adriacola sp. nov. isolated in the Harbour of Susak.</title>
        <authorList>
            <person name="Schoch T."/>
            <person name="Reich S.J."/>
            <person name="Stoeferle S."/>
            <person name="Flaiz M."/>
            <person name="Kazda M."/>
            <person name="Riedel C.U."/>
            <person name="Duerre P."/>
        </authorList>
    </citation>
    <scope>NUCLEOTIDE SEQUENCE</scope>
    <source>
        <strain evidence="6">TS8</strain>
    </source>
</reference>
<evidence type="ECO:0000313" key="6">
    <source>
        <dbReference type="EMBL" id="WAJ68961.1"/>
    </source>
</evidence>
<dbReference type="Pfam" id="PF00300">
    <property type="entry name" value="His_Phos_1"/>
    <property type="match status" value="1"/>
</dbReference>
<evidence type="ECO:0000256" key="4">
    <source>
        <dbReference type="ARBA" id="ARBA00023152"/>
    </source>
</evidence>
<evidence type="ECO:0000313" key="7">
    <source>
        <dbReference type="Proteomes" id="UP001163726"/>
    </source>
</evidence>
<accession>A0ABY7AIP4</accession>
<dbReference type="InterPro" id="IPR029033">
    <property type="entry name" value="His_PPase_superfam"/>
</dbReference>
<dbReference type="SUPFAM" id="SSF53254">
    <property type="entry name" value="Phosphoglycerate mutase-like"/>
    <property type="match status" value="1"/>
</dbReference>
<dbReference type="EC" id="5.4.2.11" evidence="2"/>
<dbReference type="InterPro" id="IPR013078">
    <property type="entry name" value="His_Pase_superF_clade-1"/>
</dbReference>
<organism evidence="6 7">
    <name type="scientific">Catenovulum adriaticum</name>
    <dbReference type="NCBI Taxonomy" id="2984846"/>
    <lineage>
        <taxon>Bacteria</taxon>
        <taxon>Pseudomonadati</taxon>
        <taxon>Pseudomonadota</taxon>
        <taxon>Gammaproteobacteria</taxon>
        <taxon>Alteromonadales</taxon>
        <taxon>Alteromonadaceae</taxon>
        <taxon>Catenovulum</taxon>
    </lineage>
</organism>
<dbReference type="Proteomes" id="UP001163726">
    <property type="component" value="Chromosome"/>
</dbReference>
<dbReference type="Gene3D" id="3.40.50.1240">
    <property type="entry name" value="Phosphoglycerate mutase-like"/>
    <property type="match status" value="1"/>
</dbReference>
<dbReference type="EMBL" id="CP109965">
    <property type="protein sequence ID" value="WAJ68961.1"/>
    <property type="molecule type" value="Genomic_DNA"/>
</dbReference>
<dbReference type="CDD" id="cd07067">
    <property type="entry name" value="HP_PGM_like"/>
    <property type="match status" value="1"/>
</dbReference>
<evidence type="ECO:0000256" key="5">
    <source>
        <dbReference type="ARBA" id="ARBA00023235"/>
    </source>
</evidence>
<proteinExistence type="inferred from homology"/>
<dbReference type="InterPro" id="IPR005952">
    <property type="entry name" value="Phosphogly_mut1"/>
</dbReference>
<keyword evidence="5" id="KW-0413">Isomerase</keyword>
<protein>
    <recommendedName>
        <fullName evidence="2">phosphoglycerate mutase (2,3-diphosphoglycerate-dependent)</fullName>
        <ecNumber evidence="2">5.4.2.11</ecNumber>
    </recommendedName>
</protein>
<dbReference type="RefSeq" id="WP_268073073.1">
    <property type="nucleotide sequence ID" value="NZ_CP109965.1"/>
</dbReference>
<gene>
    <name evidence="6" type="ORF">OLW01_07100</name>
</gene>
<evidence type="ECO:0000256" key="1">
    <source>
        <dbReference type="ARBA" id="ARBA00006717"/>
    </source>
</evidence>
<keyword evidence="3" id="KW-0312">Gluconeogenesis</keyword>